<protein>
    <recommendedName>
        <fullName evidence="3">Baseplate J-like protein</fullName>
    </recommendedName>
</protein>
<dbReference type="Proteomes" id="UP001589607">
    <property type="component" value="Unassembled WGS sequence"/>
</dbReference>
<evidence type="ECO:0000313" key="1">
    <source>
        <dbReference type="EMBL" id="MFB9098563.1"/>
    </source>
</evidence>
<organism evidence="1 2">
    <name type="scientific">Flavobacterium jumunjinense</name>
    <dbReference type="NCBI Taxonomy" id="998845"/>
    <lineage>
        <taxon>Bacteria</taxon>
        <taxon>Pseudomonadati</taxon>
        <taxon>Bacteroidota</taxon>
        <taxon>Flavobacteriia</taxon>
        <taxon>Flavobacteriales</taxon>
        <taxon>Flavobacteriaceae</taxon>
        <taxon>Flavobacterium</taxon>
    </lineage>
</organism>
<name>A0ABV5GT44_9FLAO</name>
<dbReference type="RefSeq" id="WP_236452724.1">
    <property type="nucleotide sequence ID" value="NZ_CBCSGE010000001.1"/>
</dbReference>
<proteinExistence type="predicted"/>
<evidence type="ECO:0000313" key="2">
    <source>
        <dbReference type="Proteomes" id="UP001589607"/>
    </source>
</evidence>
<reference evidence="1 2" key="1">
    <citation type="submission" date="2024-09" db="EMBL/GenBank/DDBJ databases">
        <authorList>
            <person name="Sun Q."/>
            <person name="Mori K."/>
        </authorList>
    </citation>
    <scope>NUCLEOTIDE SEQUENCE [LARGE SCALE GENOMIC DNA]</scope>
    <source>
        <strain evidence="1 2">CECT 7955</strain>
    </source>
</reference>
<keyword evidence="2" id="KW-1185">Reference proteome</keyword>
<sequence length="1296" mass="145698">MSKLNQNTILNATENALIPSSNLIDGRTDRDWLSFIADFASLINFYDTSNQINGSWLPFLLKDPVIILASISKTNITKKQSTFVHSCLHIDALFQEEPENKNIGTLISALFDQLFQLFIKLERWIHYLLQSDQEFSLKKYILYQVEHIYSSQLWALLSLRRQLILNNIVEKVESFESTIFQSADTKIWKTNKDKKPYWEILNLNPSSLHNKIPDFITAIKKFGDQFFNFFITIIQHATIAFEALKTKTSHFPDTVLVRTFIKLLMHHRNQLNEVSQKHLDFYYNDILLQNIRNALPDSVFIAIILSKKNAAFLLQKGTLFDAGVDSQKKPIIFSCNENVSLNPTTVVSTKTITVVKTTDTRLLLQKNASPSVLKKSESGKTQGWPIFGNELSPIASTLPLGFALATPLLYLKEGERTIQIIMTFNEKGAIDFLHNATYSLSTQNEWLVVPVTINELEENNLSILLNITLDTSQPAIEAFLKNPDGYDALWPLLKIELNTLNNSTTIPILRTVQFDVSVQNISSLQLYNDFGALDAKKPFELFGPTPSINNSFILGSNEIFSKPFNSFQIDLTWDTLPKSFQNYYQEYNTYLSKLTENPTQNQLTVNDSKSKGLLHKIEKIIKGGVQLIKNIIKKGLDTIIELLKEIVQLLKDILGITTPNATIPFNNVCFTIDFELLNNASWTAFDMTKQEVKTTEEGTTTLVPYTVNEYCVPEAENTSNLLFSTTSETKQCELTNKSFFNYSAATTPSKSVAVSNQDTSQTTDIEFVAIDTNAAIPKSNVNPNIQNTPLIYSEESTSGFLKMALSGPAPYGFGSQLYPEIVASIALQNALLISKNPKIDPKKLLATAKLPFAPKLKKITANYSASQLYDVTKANDFPLQCFAYTPFVNYLTYDSSCAVAVENYNVGDQNNTGAKKNIGVPLLSSLHDYKGFLYIELANVIAPNKINFYVELGRKEGNLPTNTKPDYYYLSTSGWQLLPLLSDTTNNLSCSGILTFNFPEDISNQTGIMDSENYWICVATKNEVSNYPDITFLTTNGVLVTRSGSEYLSDTTKPQIEATTISKPHTAIPEIASIQQPFPSFGGKAMETNDIKNKRISNRLKTKDRNVSSSDFYSTIQQEFNDIYYSKSVYATNKIQIYVVKKHSSSNDYSAFAPMVSTCLEKKMQQYLSERSAAFTPILVSNFAFLYVTVNATISLLEGYELEGIKKIIENDLNLFLSPWITTNSAQIAIDEELTTTQVIDFIKTIEGVSNVENVILNATRLFQNGFEITCTNMNTINLNENPELLIVSSLNHDIK</sequence>
<gene>
    <name evidence="1" type="ORF">ACFFVF_18810</name>
</gene>
<dbReference type="EMBL" id="JBHMEY010000094">
    <property type="protein sequence ID" value="MFB9098563.1"/>
    <property type="molecule type" value="Genomic_DNA"/>
</dbReference>
<accession>A0ABV5GT44</accession>
<evidence type="ECO:0008006" key="3">
    <source>
        <dbReference type="Google" id="ProtNLM"/>
    </source>
</evidence>
<comment type="caution">
    <text evidence="1">The sequence shown here is derived from an EMBL/GenBank/DDBJ whole genome shotgun (WGS) entry which is preliminary data.</text>
</comment>